<dbReference type="PANTHER" id="PTHR45990">
    <property type="entry name" value="DNA REPAIR PROTEIN REV1"/>
    <property type="match status" value="1"/>
</dbReference>
<dbReference type="GO" id="GO:0017125">
    <property type="term" value="F:deoxycytidyl transferase activity"/>
    <property type="evidence" value="ECO:0007669"/>
    <property type="project" value="TreeGrafter"/>
</dbReference>
<dbReference type="OMA" id="VSDHRLK"/>
<keyword evidence="4" id="KW-1185">Reference proteome</keyword>
<protein>
    <recommendedName>
        <fullName evidence="2">BRCT domain-containing protein</fullName>
    </recommendedName>
</protein>
<dbReference type="Pfam" id="PF16589">
    <property type="entry name" value="BRCT_2"/>
    <property type="match status" value="1"/>
</dbReference>
<feature type="domain" description="BRCT" evidence="2">
    <location>
        <begin position="169"/>
        <end position="292"/>
    </location>
</feature>
<dbReference type="PROSITE" id="PS50172">
    <property type="entry name" value="BRCT"/>
    <property type="match status" value="1"/>
</dbReference>
<dbReference type="InterPro" id="IPR001357">
    <property type="entry name" value="BRCT_dom"/>
</dbReference>
<dbReference type="OrthoDB" id="427711at2759"/>
<gene>
    <name evidence="3" type="ORF">PISL3812_07509</name>
</gene>
<evidence type="ECO:0000313" key="3">
    <source>
        <dbReference type="EMBL" id="CRG90465.1"/>
    </source>
</evidence>
<dbReference type="Gene3D" id="3.40.50.10190">
    <property type="entry name" value="BRCT domain"/>
    <property type="match status" value="1"/>
</dbReference>
<feature type="region of interest" description="Disordered" evidence="1">
    <location>
        <begin position="123"/>
        <end position="168"/>
    </location>
</feature>
<evidence type="ECO:0000256" key="1">
    <source>
        <dbReference type="SAM" id="MobiDB-lite"/>
    </source>
</evidence>
<dbReference type="InterPro" id="IPR036420">
    <property type="entry name" value="BRCT_dom_sf"/>
</dbReference>
<dbReference type="SMART" id="SM00292">
    <property type="entry name" value="BRCT"/>
    <property type="match status" value="1"/>
</dbReference>
<dbReference type="EMBL" id="CVMT01000008">
    <property type="protein sequence ID" value="CRG90465.1"/>
    <property type="molecule type" value="Genomic_DNA"/>
</dbReference>
<name>A0A0U1M4L4_TALIS</name>
<feature type="compositionally biased region" description="Pro residues" evidence="1">
    <location>
        <begin position="137"/>
        <end position="153"/>
    </location>
</feature>
<accession>A0A0U1M4L4</accession>
<proteinExistence type="predicted"/>
<feature type="compositionally biased region" description="Polar residues" evidence="1">
    <location>
        <begin position="154"/>
        <end position="168"/>
    </location>
</feature>
<dbReference type="PANTHER" id="PTHR45990:SF1">
    <property type="entry name" value="DNA REPAIR PROTEIN REV1"/>
    <property type="match status" value="1"/>
</dbReference>
<evidence type="ECO:0000313" key="4">
    <source>
        <dbReference type="Proteomes" id="UP000054383"/>
    </source>
</evidence>
<organism evidence="3 4">
    <name type="scientific">Talaromyces islandicus</name>
    <name type="common">Penicillium islandicum</name>
    <dbReference type="NCBI Taxonomy" id="28573"/>
    <lineage>
        <taxon>Eukaryota</taxon>
        <taxon>Fungi</taxon>
        <taxon>Dikarya</taxon>
        <taxon>Ascomycota</taxon>
        <taxon>Pezizomycotina</taxon>
        <taxon>Eurotiomycetes</taxon>
        <taxon>Eurotiomycetidae</taxon>
        <taxon>Eurotiales</taxon>
        <taxon>Trichocomaceae</taxon>
        <taxon>Talaromyces</taxon>
        <taxon>Talaromyces sect. Islandici</taxon>
    </lineage>
</organism>
<dbReference type="GO" id="GO:0003887">
    <property type="term" value="F:DNA-directed DNA polymerase activity"/>
    <property type="evidence" value="ECO:0007669"/>
    <property type="project" value="TreeGrafter"/>
</dbReference>
<dbReference type="Proteomes" id="UP000054383">
    <property type="component" value="Unassembled WGS sequence"/>
</dbReference>
<dbReference type="SUPFAM" id="SSF101447">
    <property type="entry name" value="Formin homology 2 domain (FH2 domain)"/>
    <property type="match status" value="1"/>
</dbReference>
<sequence length="322" mass="34605">MPQPPSKSQSRTPLPRNHLIFDPWNTGSAGHECAQHSYVTRTAEFRSVRTQQLARQFRGVTTKPVSEIAPLEMKEKDDEKGRRTRQRRKGEGDIREYMGGQSKFIISGCPTATNSKKREELLVGQDKAEPEPDKNPPSHPSPPPPPPPPPPPTTTIAPSVKAETTTTSSSRKIFHSLTFFINGSTFPLISDHKLRHLVAEHGGAISISLARRSVTHVIIAAPSSLSSSSSSSSSARAGARCAGGGLSAAKLQKEIVTTAGKGKGKGVKFVGVEWIIECVKAGKRLPEARFVVSLEKNKNSNALVGASRGQRSVYGMFKGASG</sequence>
<feature type="compositionally biased region" description="Basic and acidic residues" evidence="1">
    <location>
        <begin position="123"/>
        <end position="136"/>
    </location>
</feature>
<dbReference type="GO" id="GO:0005634">
    <property type="term" value="C:nucleus"/>
    <property type="evidence" value="ECO:0007669"/>
    <property type="project" value="TreeGrafter"/>
</dbReference>
<dbReference type="GO" id="GO:0042276">
    <property type="term" value="P:error-prone translesion synthesis"/>
    <property type="evidence" value="ECO:0007669"/>
    <property type="project" value="TreeGrafter"/>
</dbReference>
<dbReference type="AlphaFoldDB" id="A0A0U1M4L4"/>
<feature type="region of interest" description="Disordered" evidence="1">
    <location>
        <begin position="65"/>
        <end position="111"/>
    </location>
</feature>
<dbReference type="SUPFAM" id="SSF52113">
    <property type="entry name" value="BRCT domain"/>
    <property type="match status" value="1"/>
</dbReference>
<evidence type="ECO:0000259" key="2">
    <source>
        <dbReference type="PROSITE" id="PS50172"/>
    </source>
</evidence>
<dbReference type="GO" id="GO:0070987">
    <property type="term" value="P:error-free translesion synthesis"/>
    <property type="evidence" value="ECO:0007669"/>
    <property type="project" value="TreeGrafter"/>
</dbReference>
<reference evidence="3 4" key="1">
    <citation type="submission" date="2015-04" db="EMBL/GenBank/DDBJ databases">
        <authorList>
            <person name="Syromyatnikov M.Y."/>
            <person name="Popov V.N."/>
        </authorList>
    </citation>
    <scope>NUCLEOTIDE SEQUENCE [LARGE SCALE GENOMIC DNA]</scope>
    <source>
        <strain evidence="3">WF-38-12</strain>
    </source>
</reference>
<feature type="compositionally biased region" description="Basic and acidic residues" evidence="1">
    <location>
        <begin position="72"/>
        <end position="81"/>
    </location>
</feature>